<dbReference type="Pfam" id="PF00571">
    <property type="entry name" value="CBS"/>
    <property type="match status" value="2"/>
</dbReference>
<keyword evidence="5" id="KW-1185">Reference proteome</keyword>
<dbReference type="EMBL" id="FXAM01000001">
    <property type="protein sequence ID" value="SMF95640.1"/>
    <property type="molecule type" value="Genomic_DNA"/>
</dbReference>
<dbReference type="Proteomes" id="UP000192923">
    <property type="component" value="Unassembled WGS sequence"/>
</dbReference>
<sequence>MNGDATPGFRKRFKLPTLWPREANPVALPTRLQIAASAGLALYATAWAGGAARPALPMVASMGASAVILFAVPHSPMAGTWAVLGGHLLSGLVGVACAGWIADPWSAAGWALGLSIFAMHSARCLHPPGGATALYAVLGGEGVRALGYEFLLTPLALNVGLLLAFAKLAHRPRPVPQPAPAPAHPPPLERLGLNGADLRAALHDIHAFVDVSEAELRQLYELAANHAYRRGFGEQDCAGIMSRDPVTVEFGTDLEATWALMRRHNIKAIPVIDRGRHVVGIITLTDFFRHAQIERLDGMGGKLRRLLQTTPGIHSRKPEVAGQIMTAPVVSVRAGTPVADLAPLLCGRGIHQIPVVDARDKLVGIVTQSDLIAAMYRNLVPHPVVQAS</sequence>
<gene>
    <name evidence="4" type="ORF">SAMN02949497_3005</name>
</gene>
<dbReference type="PANTHER" id="PTHR43080:SF29">
    <property type="entry name" value="OS02G0818000 PROTEIN"/>
    <property type="match status" value="1"/>
</dbReference>
<dbReference type="PROSITE" id="PS51371">
    <property type="entry name" value="CBS"/>
    <property type="match status" value="2"/>
</dbReference>
<dbReference type="SUPFAM" id="SSF54631">
    <property type="entry name" value="CBS-domain pair"/>
    <property type="match status" value="1"/>
</dbReference>
<dbReference type="InterPro" id="IPR051257">
    <property type="entry name" value="Diverse_CBS-Domain"/>
</dbReference>
<dbReference type="RefSeq" id="WP_085214033.1">
    <property type="nucleotide sequence ID" value="NZ_FXAM01000001.1"/>
</dbReference>
<dbReference type="STRING" id="1760988.SAMN02949497_3005"/>
<name>A0A1Y6CZK7_9GAMM</name>
<dbReference type="AlphaFoldDB" id="A0A1Y6CZK7"/>
<protein>
    <submittedName>
        <fullName evidence="4">CBS domain-containing membrane protein</fullName>
    </submittedName>
</protein>
<dbReference type="CDD" id="cd04600">
    <property type="entry name" value="CBS_pair_HPP_assoc"/>
    <property type="match status" value="1"/>
</dbReference>
<organism evidence="4 5">
    <name type="scientific">Methylomagnum ishizawai</name>
    <dbReference type="NCBI Taxonomy" id="1760988"/>
    <lineage>
        <taxon>Bacteria</taxon>
        <taxon>Pseudomonadati</taxon>
        <taxon>Pseudomonadota</taxon>
        <taxon>Gammaproteobacteria</taxon>
        <taxon>Methylococcales</taxon>
        <taxon>Methylococcaceae</taxon>
        <taxon>Methylomagnum</taxon>
    </lineage>
</organism>
<dbReference type="Gene3D" id="3.10.580.10">
    <property type="entry name" value="CBS-domain"/>
    <property type="match status" value="1"/>
</dbReference>
<evidence type="ECO:0000313" key="4">
    <source>
        <dbReference type="EMBL" id="SMF95640.1"/>
    </source>
</evidence>
<evidence type="ECO:0000256" key="1">
    <source>
        <dbReference type="ARBA" id="ARBA00023122"/>
    </source>
</evidence>
<evidence type="ECO:0000313" key="5">
    <source>
        <dbReference type="Proteomes" id="UP000192923"/>
    </source>
</evidence>
<dbReference type="OrthoDB" id="9811720at2"/>
<accession>A0A1Y6CZK7</accession>
<dbReference type="Pfam" id="PF04982">
    <property type="entry name" value="TM_HPP"/>
    <property type="match status" value="1"/>
</dbReference>
<evidence type="ECO:0000256" key="2">
    <source>
        <dbReference type="PROSITE-ProRule" id="PRU00703"/>
    </source>
</evidence>
<dbReference type="SMART" id="SM00116">
    <property type="entry name" value="CBS"/>
    <property type="match status" value="2"/>
</dbReference>
<proteinExistence type="predicted"/>
<feature type="domain" description="CBS" evidence="3">
    <location>
        <begin position="325"/>
        <end position="384"/>
    </location>
</feature>
<dbReference type="InterPro" id="IPR046342">
    <property type="entry name" value="CBS_dom_sf"/>
</dbReference>
<dbReference type="InterPro" id="IPR000644">
    <property type="entry name" value="CBS_dom"/>
</dbReference>
<reference evidence="4 5" key="1">
    <citation type="submission" date="2016-12" db="EMBL/GenBank/DDBJ databases">
        <authorList>
            <person name="Song W.-J."/>
            <person name="Kurnit D.M."/>
        </authorList>
    </citation>
    <scope>NUCLEOTIDE SEQUENCE [LARGE SCALE GENOMIC DNA]</scope>
    <source>
        <strain evidence="4 5">175</strain>
    </source>
</reference>
<dbReference type="PANTHER" id="PTHR43080">
    <property type="entry name" value="CBS DOMAIN-CONTAINING PROTEIN CBSX3, MITOCHONDRIAL"/>
    <property type="match status" value="1"/>
</dbReference>
<keyword evidence="1 2" id="KW-0129">CBS domain</keyword>
<dbReference type="InterPro" id="IPR058581">
    <property type="entry name" value="TM_HPP"/>
</dbReference>
<evidence type="ECO:0000259" key="3">
    <source>
        <dbReference type="PROSITE" id="PS51371"/>
    </source>
</evidence>
<feature type="domain" description="CBS" evidence="3">
    <location>
        <begin position="241"/>
        <end position="298"/>
    </location>
</feature>